<name>A0A0A9WYX0_LYGHE</name>
<keyword evidence="1" id="KW-1133">Transmembrane helix</keyword>
<dbReference type="AlphaFoldDB" id="A0A0A9WYX0"/>
<reference evidence="2" key="1">
    <citation type="journal article" date="2014" name="PLoS ONE">
        <title>Transcriptome-Based Identification of ABC Transporters in the Western Tarnished Plant Bug Lygus hesperus.</title>
        <authorList>
            <person name="Hull J.J."/>
            <person name="Chaney K."/>
            <person name="Geib S.M."/>
            <person name="Fabrick J.A."/>
            <person name="Brent C.S."/>
            <person name="Walsh D."/>
            <person name="Lavine L.C."/>
        </authorList>
    </citation>
    <scope>NUCLEOTIDE SEQUENCE</scope>
</reference>
<feature type="transmembrane region" description="Helical" evidence="1">
    <location>
        <begin position="24"/>
        <end position="46"/>
    </location>
</feature>
<evidence type="ECO:0000256" key="1">
    <source>
        <dbReference type="SAM" id="Phobius"/>
    </source>
</evidence>
<keyword evidence="1" id="KW-0472">Membrane</keyword>
<evidence type="ECO:0000313" key="2">
    <source>
        <dbReference type="EMBL" id="JAG12591.1"/>
    </source>
</evidence>
<gene>
    <name evidence="2" type="primary">yidC_1</name>
    <name evidence="2" type="ORF">CM83_10869</name>
</gene>
<feature type="non-terminal residue" evidence="2">
    <location>
        <position position="138"/>
    </location>
</feature>
<sequence length="138" mass="16042">YNWTHGKYLDPMSTRRLVGLSKALFVWAFWAALLSHPLIFLLDYFYRFSHISKIVQKRTTHPFYEAAGARIVVHHSRNYSKFSYVSKLRMSIAGTFLAQRESSGPGKHIDPNIAPAEWKKYLYLAVGPCQFRCIDVDR</sequence>
<accession>A0A0A9WYX0</accession>
<keyword evidence="1" id="KW-0812">Transmembrane</keyword>
<feature type="non-terminal residue" evidence="2">
    <location>
        <position position="1"/>
    </location>
</feature>
<protein>
    <submittedName>
        <fullName evidence="2">Membrane protein insertase YidC</fullName>
    </submittedName>
</protein>
<proteinExistence type="predicted"/>
<organism evidence="2">
    <name type="scientific">Lygus hesperus</name>
    <name type="common">Western plant bug</name>
    <dbReference type="NCBI Taxonomy" id="30085"/>
    <lineage>
        <taxon>Eukaryota</taxon>
        <taxon>Metazoa</taxon>
        <taxon>Ecdysozoa</taxon>
        <taxon>Arthropoda</taxon>
        <taxon>Hexapoda</taxon>
        <taxon>Insecta</taxon>
        <taxon>Pterygota</taxon>
        <taxon>Neoptera</taxon>
        <taxon>Paraneoptera</taxon>
        <taxon>Hemiptera</taxon>
        <taxon>Heteroptera</taxon>
        <taxon>Panheteroptera</taxon>
        <taxon>Cimicomorpha</taxon>
        <taxon>Miridae</taxon>
        <taxon>Mirini</taxon>
        <taxon>Lygus</taxon>
    </lineage>
</organism>
<dbReference type="EMBL" id="GBHO01031013">
    <property type="protein sequence ID" value="JAG12591.1"/>
    <property type="molecule type" value="Transcribed_RNA"/>
</dbReference>
<reference evidence="2" key="2">
    <citation type="submission" date="2014-07" db="EMBL/GenBank/DDBJ databases">
        <authorList>
            <person name="Hull J."/>
        </authorList>
    </citation>
    <scope>NUCLEOTIDE SEQUENCE</scope>
</reference>